<gene>
    <name evidence="4" type="ORF">Tco_0941651</name>
</gene>
<evidence type="ECO:0000313" key="4">
    <source>
        <dbReference type="EMBL" id="GJT41786.1"/>
    </source>
</evidence>
<dbReference type="Pfam" id="PF07727">
    <property type="entry name" value="RVT_2"/>
    <property type="match status" value="1"/>
</dbReference>
<accession>A0ABQ5DRJ1</accession>
<organism evidence="4 5">
    <name type="scientific">Tanacetum coccineum</name>
    <dbReference type="NCBI Taxonomy" id="301880"/>
    <lineage>
        <taxon>Eukaryota</taxon>
        <taxon>Viridiplantae</taxon>
        <taxon>Streptophyta</taxon>
        <taxon>Embryophyta</taxon>
        <taxon>Tracheophyta</taxon>
        <taxon>Spermatophyta</taxon>
        <taxon>Magnoliopsida</taxon>
        <taxon>eudicotyledons</taxon>
        <taxon>Gunneridae</taxon>
        <taxon>Pentapetalae</taxon>
        <taxon>asterids</taxon>
        <taxon>campanulids</taxon>
        <taxon>Asterales</taxon>
        <taxon>Asteraceae</taxon>
        <taxon>Asteroideae</taxon>
        <taxon>Anthemideae</taxon>
        <taxon>Anthemidinae</taxon>
        <taxon>Tanacetum</taxon>
    </lineage>
</organism>
<protein>
    <submittedName>
        <fullName evidence="4">Retrovirus-related pol polyprotein from transposon TNT 1-94</fullName>
    </submittedName>
</protein>
<feature type="region of interest" description="Disordered" evidence="1">
    <location>
        <begin position="855"/>
        <end position="892"/>
    </location>
</feature>
<keyword evidence="5" id="KW-1185">Reference proteome</keyword>
<evidence type="ECO:0000259" key="2">
    <source>
        <dbReference type="Pfam" id="PF07727"/>
    </source>
</evidence>
<reference evidence="4" key="1">
    <citation type="journal article" date="2022" name="Int. J. Mol. Sci.">
        <title>Draft Genome of Tanacetum Coccineum: Genomic Comparison of Closely Related Tanacetum-Family Plants.</title>
        <authorList>
            <person name="Yamashiro T."/>
            <person name="Shiraishi A."/>
            <person name="Nakayama K."/>
            <person name="Satake H."/>
        </authorList>
    </citation>
    <scope>NUCLEOTIDE SEQUENCE</scope>
</reference>
<feature type="region of interest" description="Disordered" evidence="1">
    <location>
        <begin position="713"/>
        <end position="732"/>
    </location>
</feature>
<dbReference type="Pfam" id="PF25597">
    <property type="entry name" value="SH3_retrovirus"/>
    <property type="match status" value="1"/>
</dbReference>
<dbReference type="EMBL" id="BQNB010015590">
    <property type="protein sequence ID" value="GJT41786.1"/>
    <property type="molecule type" value="Genomic_DNA"/>
</dbReference>
<feature type="domain" description="Retroviral polymerase SH3-like" evidence="3">
    <location>
        <begin position="144"/>
        <end position="173"/>
    </location>
</feature>
<evidence type="ECO:0000313" key="5">
    <source>
        <dbReference type="Proteomes" id="UP001151760"/>
    </source>
</evidence>
<evidence type="ECO:0000256" key="1">
    <source>
        <dbReference type="SAM" id="MobiDB-lite"/>
    </source>
</evidence>
<dbReference type="InterPro" id="IPR013103">
    <property type="entry name" value="RVT_2"/>
</dbReference>
<evidence type="ECO:0000259" key="3">
    <source>
        <dbReference type="Pfam" id="PF25597"/>
    </source>
</evidence>
<reference evidence="4" key="2">
    <citation type="submission" date="2022-01" db="EMBL/GenBank/DDBJ databases">
        <authorList>
            <person name="Yamashiro T."/>
            <person name="Shiraishi A."/>
            <person name="Satake H."/>
            <person name="Nakayama K."/>
        </authorList>
    </citation>
    <scope>NUCLEOTIDE SEQUENCE</scope>
</reference>
<feature type="compositionally biased region" description="Polar residues" evidence="1">
    <location>
        <begin position="634"/>
        <end position="671"/>
    </location>
</feature>
<feature type="domain" description="Reverse transcriptase Ty1/copia-type" evidence="2">
    <location>
        <begin position="297"/>
        <end position="360"/>
    </location>
</feature>
<feature type="region of interest" description="Disordered" evidence="1">
    <location>
        <begin position="544"/>
        <end position="700"/>
    </location>
</feature>
<dbReference type="InterPro" id="IPR057670">
    <property type="entry name" value="SH3_retrovirus"/>
</dbReference>
<feature type="compositionally biased region" description="Low complexity" evidence="1">
    <location>
        <begin position="877"/>
        <end position="892"/>
    </location>
</feature>
<name>A0ABQ5DRJ1_9ASTR</name>
<sequence length="1148" mass="130018">MPPIKNVMSKVKQVWKATGKLFANVSYQWKPTGRKFTLGEQCPLTRFTKSKVVPLKQPEHVSSSEIMITERFSNTTQTPLTRYKRRNKQEKAISTGIPTTAASQTIDVTVKYTTVSANQQDPNRNWGSELPNSPSSSVFKCSEDLGKLKSKADTGIFVGYAPNRKGYRIYTRKDLNGVVERQNRTLVEVARTMSIFSKTLMFLWAKAVATAWDVSSAESHQVIQPHDHLRKWTKDHPIDNVIGNPSRPVSTRKQLATDALWCFYHYVLSKVEPKNFKTTWIYKVKLDEYGDVLKNKARIFIANAANKNMIIYQMDVKIAFLNDELKEEVYVSQPERFVDPDHPTHVSHLKKTRYGLKQALWRSITHYQDKMAGENVPAPTRTDEQLNTNFFSAFTASADVSTICIQQFWNILTMDTKSGVYSFQLDELGFTLDADLLRSALGITPKDFAQPFVAPLASDLVIDFVNNLGYPEEHQFVSNIHNIHKRPQSPLRITEDDYSLGNLKFVPNGELDQVFGMPIPKDLITNVIRNSEYYQRYLKMAARKPRQATTVTDEEGGKKKKALPAGKSKQPARAKQPALTKQTKPVKEKTSNPSPSKKIRKAPVSGVAIREPTSVIPRMLPDVEGKGKGIATDEQATQWTPVTQDAYTGPSTQLQDDTSANVVHDTPSPSDAETGADTKKSNSEGDTEILNVGEKQGEDMSNMVALEERTFKLDEGQAGSDPGKTLKSRPPPERVHIEEDQVGSNPGQSYVVQDGPNPEPMHEDFIAIVYPQVHESLKLTTEEHIHIENPPSSSRTLSSMKNLDDAFTFGDQLLNDKPTEEEPGKANVETKVESMHTTLYEALEAPMDHENMEEFNEEMAKSLQKSSVWKTSDTREAPSSSSKQKFASPSKQLVDDVLIPNDVYLSDSENTEEETPKTPEPDWVIPPNELPDTENNWADAIAKTYKDPEENKLLWKTRDMGSFIKWYYKQIGKKKLVKADFEDKIDLMNPKGNRVVHDISKPLPLGGPPGDKERNNALSISKLKAAYYPDFRLEELVPSLWIESERDYNISVAYGISQWWFKHKESYITRHSAPSNRSAVRSHMRILSVVSLKTFSRYSYTFLKEIVLRRADYKEYKISEADFKNLHLSDFEDLYLLNLQGKLNHLYG</sequence>
<dbReference type="Proteomes" id="UP001151760">
    <property type="component" value="Unassembled WGS sequence"/>
</dbReference>
<proteinExistence type="predicted"/>
<feature type="region of interest" description="Disordered" evidence="1">
    <location>
        <begin position="907"/>
        <end position="929"/>
    </location>
</feature>
<comment type="caution">
    <text evidence="4">The sequence shown here is derived from an EMBL/GenBank/DDBJ whole genome shotgun (WGS) entry which is preliminary data.</text>
</comment>